<dbReference type="PROSITE" id="PS00012">
    <property type="entry name" value="PHOSPHOPANTETHEINE"/>
    <property type="match status" value="1"/>
</dbReference>
<dbReference type="GO" id="GO:0008360">
    <property type="term" value="P:regulation of cell shape"/>
    <property type="evidence" value="ECO:0007669"/>
    <property type="project" value="UniProtKB-KW"/>
</dbReference>
<dbReference type="GO" id="GO:0005737">
    <property type="term" value="C:cytoplasm"/>
    <property type="evidence" value="ECO:0007669"/>
    <property type="project" value="TreeGrafter"/>
</dbReference>
<organism evidence="10 11">
    <name type="scientific">Paracoccus aminophilus JCM 7686</name>
    <dbReference type="NCBI Taxonomy" id="1367847"/>
    <lineage>
        <taxon>Bacteria</taxon>
        <taxon>Pseudomonadati</taxon>
        <taxon>Pseudomonadota</taxon>
        <taxon>Alphaproteobacteria</taxon>
        <taxon>Rhodobacterales</taxon>
        <taxon>Paracoccaceae</taxon>
        <taxon>Paracoccus</taxon>
    </lineage>
</organism>
<dbReference type="SUPFAM" id="SSF51984">
    <property type="entry name" value="MurCD N-terminal domain"/>
    <property type="match status" value="1"/>
</dbReference>
<dbReference type="OrthoDB" id="9803968at2"/>
<dbReference type="InterPro" id="IPR036565">
    <property type="entry name" value="Mur-like_cat_sf"/>
</dbReference>
<dbReference type="Pfam" id="PF13193">
    <property type="entry name" value="AMP-binding_C"/>
    <property type="match status" value="1"/>
</dbReference>
<dbReference type="PATRIC" id="fig|1367847.3.peg.3860"/>
<dbReference type="InterPro" id="IPR006162">
    <property type="entry name" value="Ppantetheine_attach_site"/>
</dbReference>
<feature type="domain" description="Carrier" evidence="9">
    <location>
        <begin position="1044"/>
        <end position="1120"/>
    </location>
</feature>
<dbReference type="InterPro" id="IPR045851">
    <property type="entry name" value="AMP-bd_C_sf"/>
</dbReference>
<dbReference type="GO" id="GO:0043041">
    <property type="term" value="P:amino acid activation for nonribosomal peptide biosynthetic process"/>
    <property type="evidence" value="ECO:0007669"/>
    <property type="project" value="TreeGrafter"/>
</dbReference>
<evidence type="ECO:0000256" key="3">
    <source>
        <dbReference type="ARBA" id="ARBA00022618"/>
    </source>
</evidence>
<feature type="region of interest" description="Disordered" evidence="8">
    <location>
        <begin position="1023"/>
        <end position="1043"/>
    </location>
</feature>
<keyword evidence="4" id="KW-0133">Cell shape</keyword>
<dbReference type="eggNOG" id="COG1020">
    <property type="taxonomic scope" value="Bacteria"/>
</dbReference>
<keyword evidence="5" id="KW-0573">Peptidoglycan synthesis</keyword>
<dbReference type="CDD" id="cd05930">
    <property type="entry name" value="A_NRPS"/>
    <property type="match status" value="1"/>
</dbReference>
<dbReference type="InterPro" id="IPR004101">
    <property type="entry name" value="Mur_ligase_C"/>
</dbReference>
<dbReference type="Gene3D" id="3.30.300.30">
    <property type="match status" value="1"/>
</dbReference>
<dbReference type="SUPFAM" id="SSF56801">
    <property type="entry name" value="Acetyl-CoA synthetase-like"/>
    <property type="match status" value="1"/>
</dbReference>
<keyword evidence="1" id="KW-0596">Phosphopantetheine</keyword>
<dbReference type="GO" id="GO:0031177">
    <property type="term" value="F:phosphopantetheine binding"/>
    <property type="evidence" value="ECO:0007669"/>
    <property type="project" value="TreeGrafter"/>
</dbReference>
<dbReference type="Pfam" id="PF00550">
    <property type="entry name" value="PP-binding"/>
    <property type="match status" value="1"/>
</dbReference>
<dbReference type="Pfam" id="PF02875">
    <property type="entry name" value="Mur_ligase_C"/>
    <property type="match status" value="1"/>
</dbReference>
<dbReference type="GO" id="GO:0016881">
    <property type="term" value="F:acid-amino acid ligase activity"/>
    <property type="evidence" value="ECO:0007669"/>
    <property type="project" value="InterPro"/>
</dbReference>
<dbReference type="InterPro" id="IPR010071">
    <property type="entry name" value="AA_adenyl_dom"/>
</dbReference>
<evidence type="ECO:0000256" key="6">
    <source>
        <dbReference type="ARBA" id="ARBA00023306"/>
    </source>
</evidence>
<keyword evidence="2" id="KW-0597">Phosphoprotein</keyword>
<evidence type="ECO:0000256" key="8">
    <source>
        <dbReference type="SAM" id="MobiDB-lite"/>
    </source>
</evidence>
<evidence type="ECO:0000259" key="9">
    <source>
        <dbReference type="PROSITE" id="PS50075"/>
    </source>
</evidence>
<dbReference type="RefSeq" id="WP_020952399.1">
    <property type="nucleotide sequence ID" value="NC_022049.1"/>
</dbReference>
<dbReference type="PROSITE" id="PS00455">
    <property type="entry name" value="AMP_BINDING"/>
    <property type="match status" value="1"/>
</dbReference>
<keyword evidence="11" id="KW-1185">Reference proteome</keyword>
<keyword evidence="10" id="KW-0614">Plasmid</keyword>
<proteinExistence type="predicted"/>
<dbReference type="Gene3D" id="3.40.50.1820">
    <property type="entry name" value="alpha/beta hydrolase"/>
    <property type="match status" value="1"/>
</dbReference>
<dbReference type="Pfam" id="PF01225">
    <property type="entry name" value="Mur_ligase"/>
    <property type="match status" value="1"/>
</dbReference>
<dbReference type="PROSITE" id="PS50075">
    <property type="entry name" value="CARRIER"/>
    <property type="match status" value="1"/>
</dbReference>
<keyword evidence="6" id="KW-0131">Cell cycle</keyword>
<protein>
    <submittedName>
        <fullName evidence="10">Putative non-ribosomal peptide synthetase</fullName>
    </submittedName>
</protein>
<geneLocation type="plasmid" evidence="10 11">
    <name>pAMI4</name>
</geneLocation>
<evidence type="ECO:0000256" key="5">
    <source>
        <dbReference type="ARBA" id="ARBA00022984"/>
    </source>
</evidence>
<dbReference type="Gene3D" id="3.40.50.720">
    <property type="entry name" value="NAD(P)-binding Rossmann-like Domain"/>
    <property type="match status" value="1"/>
</dbReference>
<evidence type="ECO:0000256" key="7">
    <source>
        <dbReference type="ARBA" id="ARBA00023316"/>
    </source>
</evidence>
<name>S5XTR7_PARAH</name>
<dbReference type="NCBIfam" id="TIGR01733">
    <property type="entry name" value="AA-adenyl-dom"/>
    <property type="match status" value="1"/>
</dbReference>
<dbReference type="GO" id="GO:0005524">
    <property type="term" value="F:ATP binding"/>
    <property type="evidence" value="ECO:0007669"/>
    <property type="project" value="InterPro"/>
</dbReference>
<dbReference type="GO" id="GO:0051301">
    <property type="term" value="P:cell division"/>
    <property type="evidence" value="ECO:0007669"/>
    <property type="project" value="UniProtKB-KW"/>
</dbReference>
<evidence type="ECO:0000313" key="10">
    <source>
        <dbReference type="EMBL" id="AGT10914.1"/>
    </source>
</evidence>
<dbReference type="InterPro" id="IPR013221">
    <property type="entry name" value="Mur_ligase_cen"/>
</dbReference>
<dbReference type="InterPro" id="IPR000713">
    <property type="entry name" value="Mur_ligase_N"/>
</dbReference>
<dbReference type="Gene3D" id="1.10.1200.10">
    <property type="entry name" value="ACP-like"/>
    <property type="match status" value="1"/>
</dbReference>
<dbReference type="KEGG" id="pami:JCM7686_pAMI4p223"/>
<evidence type="ECO:0000256" key="4">
    <source>
        <dbReference type="ARBA" id="ARBA00022960"/>
    </source>
</evidence>
<dbReference type="GO" id="GO:0071555">
    <property type="term" value="P:cell wall organization"/>
    <property type="evidence" value="ECO:0007669"/>
    <property type="project" value="UniProtKB-KW"/>
</dbReference>
<dbReference type="SUPFAM" id="SSF53474">
    <property type="entry name" value="alpha/beta-Hydrolases"/>
    <property type="match status" value="1"/>
</dbReference>
<reference evidence="10 11" key="1">
    <citation type="journal article" date="2014" name="BMC Genomics">
        <title>Architecture and functions of a multipartite genome of the methylotrophic bacterium Paracoccus aminophilus JCM 7686, containing primary and secondary chromids.</title>
        <authorList>
            <person name="Dziewit L."/>
            <person name="Czarnecki J."/>
            <person name="Wibberg D."/>
            <person name="Radlinska M."/>
            <person name="Mrozek P."/>
            <person name="Szymczak M."/>
            <person name="Schluter A."/>
            <person name="Puhler A."/>
            <person name="Bartosik D."/>
        </authorList>
    </citation>
    <scope>NUCLEOTIDE SEQUENCE [LARGE SCALE GENOMIC DNA]</scope>
    <source>
        <strain evidence="10">JCM 7686</strain>
        <plasmid evidence="11">Plasmid pAMI4</plasmid>
    </source>
</reference>
<dbReference type="Gene3D" id="3.90.190.20">
    <property type="entry name" value="Mur ligase, C-terminal domain"/>
    <property type="match status" value="1"/>
</dbReference>
<dbReference type="Gene3D" id="3.40.50.12780">
    <property type="entry name" value="N-terminal domain of ligase-like"/>
    <property type="match status" value="1"/>
</dbReference>
<dbReference type="PANTHER" id="PTHR45527:SF1">
    <property type="entry name" value="FATTY ACID SYNTHASE"/>
    <property type="match status" value="1"/>
</dbReference>
<dbReference type="InterPro" id="IPR036615">
    <property type="entry name" value="Mur_ligase_C_dom_sf"/>
</dbReference>
<evidence type="ECO:0000256" key="2">
    <source>
        <dbReference type="ARBA" id="ARBA00022553"/>
    </source>
</evidence>
<gene>
    <name evidence="10" type="ORF">JCM7686_pAMI4p223</name>
</gene>
<feature type="compositionally biased region" description="Pro residues" evidence="8">
    <location>
        <begin position="1031"/>
        <end position="1042"/>
    </location>
</feature>
<dbReference type="InterPro" id="IPR000873">
    <property type="entry name" value="AMP-dep_synth/lig_dom"/>
</dbReference>
<dbReference type="HOGENOM" id="CLU_006613_0_0_5"/>
<dbReference type="PANTHER" id="PTHR45527">
    <property type="entry name" value="NONRIBOSOMAL PEPTIDE SYNTHETASE"/>
    <property type="match status" value="1"/>
</dbReference>
<evidence type="ECO:0000313" key="11">
    <source>
        <dbReference type="Proteomes" id="UP000015480"/>
    </source>
</evidence>
<dbReference type="Pfam" id="PF08245">
    <property type="entry name" value="Mur_ligase_M"/>
    <property type="match status" value="1"/>
</dbReference>
<dbReference type="GO" id="GO:0044550">
    <property type="term" value="P:secondary metabolite biosynthetic process"/>
    <property type="evidence" value="ECO:0007669"/>
    <property type="project" value="TreeGrafter"/>
</dbReference>
<dbReference type="InterPro" id="IPR020845">
    <property type="entry name" value="AMP-binding_CS"/>
</dbReference>
<keyword evidence="7" id="KW-0961">Cell wall biogenesis/degradation</keyword>
<dbReference type="SUPFAM" id="SSF53244">
    <property type="entry name" value="MurD-like peptide ligases, peptide-binding domain"/>
    <property type="match status" value="1"/>
</dbReference>
<dbReference type="SUPFAM" id="SSF47336">
    <property type="entry name" value="ACP-like"/>
    <property type="match status" value="1"/>
</dbReference>
<dbReference type="InterPro" id="IPR042099">
    <property type="entry name" value="ANL_N_sf"/>
</dbReference>
<dbReference type="SUPFAM" id="SSF53623">
    <property type="entry name" value="MurD-like peptide ligases, catalytic domain"/>
    <property type="match status" value="1"/>
</dbReference>
<dbReference type="InterPro" id="IPR036736">
    <property type="entry name" value="ACP-like_sf"/>
</dbReference>
<evidence type="ECO:0000256" key="1">
    <source>
        <dbReference type="ARBA" id="ARBA00022450"/>
    </source>
</evidence>
<dbReference type="InterPro" id="IPR025110">
    <property type="entry name" value="AMP-bd_C"/>
</dbReference>
<dbReference type="Pfam" id="PF00501">
    <property type="entry name" value="AMP-binding"/>
    <property type="match status" value="1"/>
</dbReference>
<dbReference type="InterPro" id="IPR029058">
    <property type="entry name" value="AB_hydrolase_fold"/>
</dbReference>
<dbReference type="InterPro" id="IPR009081">
    <property type="entry name" value="PP-bd_ACP"/>
</dbReference>
<keyword evidence="3" id="KW-0132">Cell division</keyword>
<sequence>MSERANLHLIGIGGSGMLPLALLLKEAGHRVTGSDNLCPPARLAALEAQGIVAVAGADPRHILAADCVVVSPAIPETHVERRAARRAGLAVKTRAEALAELIAARPSICVASSHGKSTTTAMLIEILSAAARNDAMLRGMARTDGAQADGAQTGGPQTGAAEGAFGYMLGASFPGSGSRPARPSARWGAPDAPFVTEACEAHGALPFWRPTHAILTNLDDDHADHYGGLSGLRQAFAGFVARLPPEGQLVACGDDPHLREILRAAAMTGGRRALTYGFGAANALRAREDRTGRTDIFLYGTRLGALALAIPGRHNLLNALAALGMALGLGVAFPIAANALAGFHGIARRLQRIPAPKALRLFDDFAHHPAEIAASLRALKDGAWRDGTARAEAGPSRLIAVLEPQLHSRVAQMAQPFARALAAADQSYLLPVAALGETAPRRDGAPQDGATQDGNTALAEACRAEGIAFRQVADRDQLLRHLRRDLRRDFRPGDTLIVMAGASGADLAPWLARALSRPSKTSAAPALLLGARRAAPPDLLALVAAHAARDPAAPAVEMGTRRLSYGDLMNRVADLAAALRAAGIQPGESLGVCLGRSVDRVTAFLGALRLGAVFVPLDPALPEERLRLMLETAGVRRVVVNAASPALPEMGLGFINCGLLPERAPGATAHLLPIEPHVEPPIESPAQALAYMIFTSGTTGRPKAVEISRAALAHYATAAARHFEITPAARVSQLSGFGFDVSLGDMAMALAAGATLVYPTDVLALPGPPLGRFISEARLTHLSLTPSALSAIPPITAPALSHVITAGEACPPALVARWGAGRRFINAYGPTEATVEALFADCTPGAPITIGQPIDNMGACVMDATLAPLPAGAPGELCLFGPGLALGYRDQPELTAARFPTVDLPGLGPTRIYRSGDRVVLGPDGRVVYLGRIDNQLKFKGYRIEAGEIEAALCDLPGIAEAVVSLFKAPQMPDRLIAHLVAAPGAPAPDPADLRARLSLRLPAYMVPSVFLPVPEIARNANGKRDRGALPVPPQLSEPAPPRRIGTRTEARIMTLIDALFGAGLVTGTRDSLHDIGLDSLAMANLLFAIEERFAVTLDASFEAGLDTVEMLALMVDAQAKAAPEAAAPGLEDRLIARIMPYLAAWPGEAFGPRGLVRSLSANPMRKTLFWCFQGGHELAHLSASLGEALSLYGLRSGHLAIDYSGENLATLGRIYADEIAALAPSGPLYLGGNCQGGLVMRETALELMRRGREIALTVLMEQGRFLHYPGATLLLFGAQSYLNPYAQLEAPDQLFRTAYPGGHQVEILPGAHGRYFTPQHVDALAAVLQRQIARHPGHAEVDGAEPGSSADCGTVQPERLLRLEPV</sequence>
<dbReference type="Gene3D" id="3.40.1190.10">
    <property type="entry name" value="Mur-like, catalytic domain"/>
    <property type="match status" value="1"/>
</dbReference>
<dbReference type="GO" id="GO:0009252">
    <property type="term" value="P:peptidoglycan biosynthetic process"/>
    <property type="evidence" value="ECO:0007669"/>
    <property type="project" value="UniProtKB-KW"/>
</dbReference>
<accession>S5XTR7</accession>
<dbReference type="Proteomes" id="UP000015480">
    <property type="component" value="Plasmid pAMI4"/>
</dbReference>
<dbReference type="EMBL" id="CP006652">
    <property type="protein sequence ID" value="AGT10914.1"/>
    <property type="molecule type" value="Genomic_DNA"/>
</dbReference>